<dbReference type="PANTHER" id="PTHR43162:SF1">
    <property type="entry name" value="PRESTALK A DIFFERENTIATION PROTEIN A"/>
    <property type="match status" value="1"/>
</dbReference>
<comment type="caution">
    <text evidence="2">The sequence shown here is derived from an EMBL/GenBank/DDBJ whole genome shotgun (WGS) entry which is preliminary data.</text>
</comment>
<dbReference type="InterPro" id="IPR051604">
    <property type="entry name" value="Ergot_Alk_Oxidoreductase"/>
</dbReference>
<accession>A0A841FTE8</accession>
<dbReference type="PANTHER" id="PTHR43162">
    <property type="match status" value="1"/>
</dbReference>
<organism evidence="2 3">
    <name type="scientific">Phytomonospora endophytica</name>
    <dbReference type="NCBI Taxonomy" id="714109"/>
    <lineage>
        <taxon>Bacteria</taxon>
        <taxon>Bacillati</taxon>
        <taxon>Actinomycetota</taxon>
        <taxon>Actinomycetes</taxon>
        <taxon>Micromonosporales</taxon>
        <taxon>Micromonosporaceae</taxon>
        <taxon>Phytomonospora</taxon>
    </lineage>
</organism>
<reference evidence="2 3" key="1">
    <citation type="submission" date="2020-08" db="EMBL/GenBank/DDBJ databases">
        <title>Genomic Encyclopedia of Type Strains, Phase IV (KMG-IV): sequencing the most valuable type-strain genomes for metagenomic binning, comparative biology and taxonomic classification.</title>
        <authorList>
            <person name="Goeker M."/>
        </authorList>
    </citation>
    <scope>NUCLEOTIDE SEQUENCE [LARGE SCALE GENOMIC DNA]</scope>
    <source>
        <strain evidence="2 3">YIM 65646</strain>
    </source>
</reference>
<gene>
    <name evidence="2" type="ORF">HNR73_004468</name>
</gene>
<evidence type="ECO:0000313" key="3">
    <source>
        <dbReference type="Proteomes" id="UP000548476"/>
    </source>
</evidence>
<protein>
    <submittedName>
        <fullName evidence="2">Uncharacterized protein YbjT (DUF2867 family)</fullName>
    </submittedName>
</protein>
<dbReference type="InterPro" id="IPR036291">
    <property type="entry name" value="NAD(P)-bd_dom_sf"/>
</dbReference>
<dbReference type="Proteomes" id="UP000548476">
    <property type="component" value="Unassembled WGS sequence"/>
</dbReference>
<sequence>MTVLVTGVRGGIGGNVLARLAAEDIPARGTSTEPSGPETARLDLAAPDPADLAAALDGVDRVFLYTQPGGIDAFVDAARKAGVQLVVQLSSSAVRMPGAATNSIARRHREVEEALAASGLGHTVLHPHALAHNSLSWTPSIRAHRTVEIPHPDARLAFVDPDDVARVAVEVLRHGGREGESLYLTGPESLSHRDQVGILAEVLGHPIAVRALTDEEAHARRPSRIPPAVFDEMLASSARAVTAPPDITTTIEDVTGVRARTYREWAVRNRARF</sequence>
<keyword evidence="3" id="KW-1185">Reference proteome</keyword>
<dbReference type="Pfam" id="PF13460">
    <property type="entry name" value="NAD_binding_10"/>
    <property type="match status" value="1"/>
</dbReference>
<proteinExistence type="predicted"/>
<dbReference type="InterPro" id="IPR016040">
    <property type="entry name" value="NAD(P)-bd_dom"/>
</dbReference>
<dbReference type="SUPFAM" id="SSF51735">
    <property type="entry name" value="NAD(P)-binding Rossmann-fold domains"/>
    <property type="match status" value="1"/>
</dbReference>
<feature type="domain" description="NAD(P)-binding" evidence="1">
    <location>
        <begin position="7"/>
        <end position="174"/>
    </location>
</feature>
<dbReference type="Gene3D" id="3.40.50.720">
    <property type="entry name" value="NAD(P)-binding Rossmann-like Domain"/>
    <property type="match status" value="1"/>
</dbReference>
<name>A0A841FTE8_9ACTN</name>
<evidence type="ECO:0000259" key="1">
    <source>
        <dbReference type="Pfam" id="PF13460"/>
    </source>
</evidence>
<dbReference type="RefSeq" id="WP_184789431.1">
    <property type="nucleotide sequence ID" value="NZ_BONT01000031.1"/>
</dbReference>
<dbReference type="AlphaFoldDB" id="A0A841FTE8"/>
<evidence type="ECO:0000313" key="2">
    <source>
        <dbReference type="EMBL" id="MBB6036597.1"/>
    </source>
</evidence>
<dbReference type="EMBL" id="JACHGT010000009">
    <property type="protein sequence ID" value="MBB6036597.1"/>
    <property type="molecule type" value="Genomic_DNA"/>
</dbReference>